<protein>
    <submittedName>
        <fullName evidence="2">Uncharacterized protein</fullName>
    </submittedName>
</protein>
<reference evidence="2" key="1">
    <citation type="journal article" date="2020" name="BMC Genomics">
        <title>Correction to: Identification and distribution of gene clusters required for synthesis of sphingolipid metabolism inhibitors in diverse species of the filamentous fungus Fusarium.</title>
        <authorList>
            <person name="Kim H.S."/>
            <person name="Lohmar J.M."/>
            <person name="Busman M."/>
            <person name="Brown D.W."/>
            <person name="Naumann T.A."/>
            <person name="Divon H.H."/>
            <person name="Lysoe E."/>
            <person name="Uhlig S."/>
            <person name="Proctor R.H."/>
        </authorList>
    </citation>
    <scope>NUCLEOTIDE SEQUENCE</scope>
    <source>
        <strain evidence="2">NRRL 22465</strain>
    </source>
</reference>
<reference evidence="2" key="2">
    <citation type="submission" date="2020-05" db="EMBL/GenBank/DDBJ databases">
        <authorList>
            <person name="Kim H.-S."/>
            <person name="Proctor R.H."/>
            <person name="Brown D.W."/>
        </authorList>
    </citation>
    <scope>NUCLEOTIDE SEQUENCE</scope>
    <source>
        <strain evidence="2">NRRL 22465</strain>
    </source>
</reference>
<proteinExistence type="predicted"/>
<dbReference type="AlphaFoldDB" id="A0A8H4ULC9"/>
<organism evidence="2 3">
    <name type="scientific">Fusarium zealandicum</name>
    <dbReference type="NCBI Taxonomy" id="1053134"/>
    <lineage>
        <taxon>Eukaryota</taxon>
        <taxon>Fungi</taxon>
        <taxon>Dikarya</taxon>
        <taxon>Ascomycota</taxon>
        <taxon>Pezizomycotina</taxon>
        <taxon>Sordariomycetes</taxon>
        <taxon>Hypocreomycetidae</taxon>
        <taxon>Hypocreales</taxon>
        <taxon>Nectriaceae</taxon>
        <taxon>Fusarium</taxon>
        <taxon>Fusarium staphyleae species complex</taxon>
    </lineage>
</organism>
<feature type="region of interest" description="Disordered" evidence="1">
    <location>
        <begin position="398"/>
        <end position="469"/>
    </location>
</feature>
<evidence type="ECO:0000313" key="3">
    <source>
        <dbReference type="Proteomes" id="UP000635477"/>
    </source>
</evidence>
<sequence length="469" mass="53979">MCLTIIAHFTRCDTRRPVLINAETGASVFHPLETPAPCEHLQLPRARYAQCPIHGECCHVGKIEMCTAHSPDDMCYGWQPYHLVVPPGYMEASGLLPHLKPIDDWNTLDVDHEDFQGGDMDIRRDFFNLGAGLYEYARRGESIVDYLLGGNTDSPEQEEYLVRQHGSLYSEWTDMFQKMSEARVDWENLARVGCMEACPAQDRAHHPWETVFQDCPKEYRGFPMFKGIPFCWLENIERQDDILRFHPYYSPLSTRISESDRLWLSQGVPSYRVDSDWGRFMDDVIPHPLLDDPSSERPWVRSNIPPWELDTSLVEEEDIEFRDVDWTGPAMTRPSPIQSPRGTIVAPPEASGYLFPLSMESTSLTESPVDSQEDPFGDTYEAEWYALDEEDLVRKLPGYPCRPEESQRADKPNPLSADAYLCKRKRQDSDAAQEWRPDVTLPPMATLNFGPPNETENCKRRRADLDFEY</sequence>
<keyword evidence="3" id="KW-1185">Reference proteome</keyword>
<dbReference type="Proteomes" id="UP000635477">
    <property type="component" value="Unassembled WGS sequence"/>
</dbReference>
<dbReference type="EMBL" id="JABEYC010000317">
    <property type="protein sequence ID" value="KAF4979118.1"/>
    <property type="molecule type" value="Genomic_DNA"/>
</dbReference>
<evidence type="ECO:0000256" key="1">
    <source>
        <dbReference type="SAM" id="MobiDB-lite"/>
    </source>
</evidence>
<accession>A0A8H4ULC9</accession>
<feature type="compositionally biased region" description="Basic and acidic residues" evidence="1">
    <location>
        <begin position="427"/>
        <end position="437"/>
    </location>
</feature>
<comment type="caution">
    <text evidence="2">The sequence shown here is derived from an EMBL/GenBank/DDBJ whole genome shotgun (WGS) entry which is preliminary data.</text>
</comment>
<feature type="compositionally biased region" description="Basic and acidic residues" evidence="1">
    <location>
        <begin position="402"/>
        <end position="411"/>
    </location>
</feature>
<gene>
    <name evidence="2" type="ORF">FZEAL_4608</name>
</gene>
<name>A0A8H4ULC9_9HYPO</name>
<dbReference type="OrthoDB" id="5076406at2759"/>
<evidence type="ECO:0000313" key="2">
    <source>
        <dbReference type="EMBL" id="KAF4979118.1"/>
    </source>
</evidence>